<dbReference type="InterPro" id="IPR042267">
    <property type="entry name" value="VTC_sf"/>
</dbReference>
<dbReference type="Pfam" id="PF04117">
    <property type="entry name" value="Mpv17_PMP22"/>
    <property type="match status" value="1"/>
</dbReference>
<sequence>MGAYGGFIFGPMVVHWYRFLERFVRIPGRPNAQILARVATDQLVFTPLNMLFFFSTLSVLEGSDPMDKLRATYWTGLRTNWMFWPGVQLINFKLVPLDHRLLVVNVISLGKSVDGGEQVWSIETDCVRESVVAMRLFAVSGSGFSDKLFAAATSFHTTRRPSPGNGNVVAILSIANLCDHGHRMGDCWADNSRSEGDNSDARLNDPLYTGTRFGQQLRTSLIKDYYHYYISYNDLKSELKSRLYPPGTDPAVSPPKKWTEDDEKAFVEVLEAELEKVFTFQKVKSGEIVRRIKVSEKEVEDVVKKLDSRPPARRQSAAPNAANEDRPESSEGPTEEDFEFLEQDLSDIIADVHDLAKFTQLNYTGFQKIIKKHDKQTGWMLRPIFSTRLNAKPFFKDNYDAFIVKLSKLYDLVRTRGNPTQGDSSAGGSQQNFIRQTTKYWVHPDNITELKLVVLKHLPVLVFNPNKEFEQQDCAISSIYYDNSDFDLYLGRLRKDEGAEAVRLRWYGGMDISTIFVERKTHREDWTGEKSVKARFSLKEKNINAFLKGEYTVGQAFEKMRKEGKKSVKEIEQLEALAREVQYTTISKRLQPAVRSFYNRTAFQLPGDARVRISLDTELSLIREDNWDGTIRSGKNWRRMDIGIDWPFNQLAKGDVERFPYAILEVKLQTQAGQEPPEWVRELTSSHLVEAVPKFSKFIHGTATLFPEEINLIPFWLPQMHIDIRKPATHRFGIERRGASASVSTSDDQFDSDSDISDQDANVQRLRAAERAMNPPGRTDRTNQGGGARGELDEEERVAAEPTEAYPLYDSEDEESYDEVVDGRRGRQLKKPFKQVVIDGAVGVGRVLKNLVPKPRSTPINTQPAQGIVYARKFKAPPGKRIFVPVRVEPKVYFAAERTFLSWFEFSVYLGAIAGTLLNFGDRLSLYSAWSFTVVAIMALMYSMGLYLWRVDKISKRRAVRYHDKYGPTALCGLLLIAVAMNFWFRYGEVLKK</sequence>
<dbReference type="InterPro" id="IPR003807">
    <property type="entry name" value="DUF202"/>
</dbReference>
<reference evidence="10 11" key="1">
    <citation type="submission" date="2024-02" db="EMBL/GenBank/DDBJ databases">
        <title>Discinaceae phylogenomics.</title>
        <authorList>
            <person name="Dirks A.C."/>
            <person name="James T.Y."/>
        </authorList>
    </citation>
    <scope>NUCLEOTIDE SEQUENCE [LARGE SCALE GENOMIC DNA]</scope>
    <source>
        <strain evidence="10 11">ACD0624</strain>
    </source>
</reference>
<evidence type="ECO:0000256" key="5">
    <source>
        <dbReference type="ARBA" id="ARBA00022989"/>
    </source>
</evidence>
<comment type="caution">
    <text evidence="10">The sequence shown here is derived from an EMBL/GenBank/DDBJ whole genome shotgun (WGS) entry which is preliminary data.</text>
</comment>
<dbReference type="CDD" id="cd07751">
    <property type="entry name" value="PolyPPase_VTC4_like"/>
    <property type="match status" value="1"/>
</dbReference>
<dbReference type="Gene3D" id="3.20.100.30">
    <property type="entry name" value="VTC, catalytic tunnel domain"/>
    <property type="match status" value="1"/>
</dbReference>
<dbReference type="InterPro" id="IPR007248">
    <property type="entry name" value="Mpv17_PMP22"/>
</dbReference>
<evidence type="ECO:0000313" key="11">
    <source>
        <dbReference type="Proteomes" id="UP001447188"/>
    </source>
</evidence>
<dbReference type="PROSITE" id="PS51382">
    <property type="entry name" value="SPX"/>
    <property type="match status" value="1"/>
</dbReference>
<evidence type="ECO:0000313" key="10">
    <source>
        <dbReference type="EMBL" id="KAL0640200.1"/>
    </source>
</evidence>
<feature type="transmembrane region" description="Helical" evidence="8">
    <location>
        <begin position="970"/>
        <end position="987"/>
    </location>
</feature>
<dbReference type="InterPro" id="IPR004331">
    <property type="entry name" value="SPX_dom"/>
</dbReference>
<dbReference type="Proteomes" id="UP001447188">
    <property type="component" value="Unassembled WGS sequence"/>
</dbReference>
<evidence type="ECO:0000256" key="3">
    <source>
        <dbReference type="ARBA" id="ARBA00022554"/>
    </source>
</evidence>
<dbReference type="InterPro" id="IPR018966">
    <property type="entry name" value="VTC_domain"/>
</dbReference>
<accession>A0ABR3GWC6</accession>
<keyword evidence="5 8" id="KW-1133">Transmembrane helix</keyword>
<feature type="domain" description="SPX" evidence="9">
    <location>
        <begin position="211"/>
        <end position="387"/>
    </location>
</feature>
<evidence type="ECO:0000256" key="1">
    <source>
        <dbReference type="ARBA" id="ARBA00004128"/>
    </source>
</evidence>
<dbReference type="PANTHER" id="PTHR46140">
    <property type="entry name" value="VACUOLAR TRANSPORTER CHAPERONE 1-RELATED"/>
    <property type="match status" value="1"/>
</dbReference>
<name>A0ABR3GWC6_9PEZI</name>
<feature type="region of interest" description="Disordered" evidence="7">
    <location>
        <begin position="303"/>
        <end position="337"/>
    </location>
</feature>
<gene>
    <name evidence="10" type="primary">VTC4</name>
    <name evidence="10" type="ORF">Q9L58_000758</name>
</gene>
<feature type="compositionally biased region" description="Acidic residues" evidence="7">
    <location>
        <begin position="748"/>
        <end position="758"/>
    </location>
</feature>
<keyword evidence="4 8" id="KW-0812">Transmembrane</keyword>
<evidence type="ECO:0000256" key="2">
    <source>
        <dbReference type="ARBA" id="ARBA00006824"/>
    </source>
</evidence>
<organism evidence="10 11">
    <name type="scientific">Discina gigas</name>
    <dbReference type="NCBI Taxonomy" id="1032678"/>
    <lineage>
        <taxon>Eukaryota</taxon>
        <taxon>Fungi</taxon>
        <taxon>Dikarya</taxon>
        <taxon>Ascomycota</taxon>
        <taxon>Pezizomycotina</taxon>
        <taxon>Pezizomycetes</taxon>
        <taxon>Pezizales</taxon>
        <taxon>Discinaceae</taxon>
        <taxon>Discina</taxon>
    </lineage>
</organism>
<dbReference type="Pfam" id="PF09359">
    <property type="entry name" value="VTC"/>
    <property type="match status" value="1"/>
</dbReference>
<evidence type="ECO:0000256" key="7">
    <source>
        <dbReference type="SAM" id="MobiDB-lite"/>
    </source>
</evidence>
<dbReference type="CDD" id="cd14480">
    <property type="entry name" value="SPX_VTC2_like"/>
    <property type="match status" value="1"/>
</dbReference>
<dbReference type="Pfam" id="PF02656">
    <property type="entry name" value="DUF202"/>
    <property type="match status" value="1"/>
</dbReference>
<keyword evidence="3" id="KW-0926">Vacuole</keyword>
<evidence type="ECO:0000256" key="8">
    <source>
        <dbReference type="SAM" id="Phobius"/>
    </source>
</evidence>
<proteinExistence type="inferred from homology"/>
<evidence type="ECO:0000256" key="4">
    <source>
        <dbReference type="ARBA" id="ARBA00022692"/>
    </source>
</evidence>
<protein>
    <submittedName>
        <fullName evidence="10">Vacuolar transporter chaperone</fullName>
    </submittedName>
</protein>
<keyword evidence="11" id="KW-1185">Reference proteome</keyword>
<feature type="region of interest" description="Disordered" evidence="7">
    <location>
        <begin position="736"/>
        <end position="799"/>
    </location>
</feature>
<comment type="subcellular location">
    <subcellularLocation>
        <location evidence="1">Vacuole membrane</location>
        <topology evidence="1">Multi-pass membrane protein</topology>
    </subcellularLocation>
</comment>
<dbReference type="InterPro" id="IPR051572">
    <property type="entry name" value="VTC_Complex_Subunit"/>
</dbReference>
<keyword evidence="6 8" id="KW-0472">Membrane</keyword>
<evidence type="ECO:0000259" key="9">
    <source>
        <dbReference type="PROSITE" id="PS51382"/>
    </source>
</evidence>
<feature type="transmembrane region" description="Helical" evidence="8">
    <location>
        <begin position="927"/>
        <end position="949"/>
    </location>
</feature>
<evidence type="ECO:0000256" key="6">
    <source>
        <dbReference type="ARBA" id="ARBA00023136"/>
    </source>
</evidence>
<dbReference type="PANTHER" id="PTHR46140:SF1">
    <property type="entry name" value="VACUOLAR TRANSPORTER CHAPERONE COMPLEX SUBUNIT 4-RELATED"/>
    <property type="match status" value="1"/>
</dbReference>
<comment type="similarity">
    <text evidence="2">Belongs to the peroxisomal membrane protein PXMP2/4 family.</text>
</comment>
<dbReference type="EMBL" id="JBBBZM010000005">
    <property type="protein sequence ID" value="KAL0640200.1"/>
    <property type="molecule type" value="Genomic_DNA"/>
</dbReference>